<dbReference type="CDD" id="cd02869">
    <property type="entry name" value="PseudoU_synth_RluA_like"/>
    <property type="match status" value="1"/>
</dbReference>
<feature type="compositionally biased region" description="Acidic residues" evidence="8">
    <location>
        <begin position="22"/>
        <end position="31"/>
    </location>
</feature>
<evidence type="ECO:0000256" key="5">
    <source>
        <dbReference type="PIRSR" id="PIRSR606225-1"/>
    </source>
</evidence>
<feature type="compositionally biased region" description="Basic and acidic residues" evidence="8">
    <location>
        <begin position="45"/>
        <end position="54"/>
    </location>
</feature>
<evidence type="ECO:0000313" key="10">
    <source>
        <dbReference type="EMBL" id="MBB6690439.1"/>
    </source>
</evidence>
<dbReference type="Gene3D" id="3.10.290.10">
    <property type="entry name" value="RNA-binding S4 domain"/>
    <property type="match status" value="1"/>
</dbReference>
<name>A0A841TRU8_9BACL</name>
<dbReference type="InterPro" id="IPR006224">
    <property type="entry name" value="PsdUridine_synth_RluA-like_CS"/>
</dbReference>
<feature type="compositionally biased region" description="Polar residues" evidence="8">
    <location>
        <begin position="1"/>
        <end position="16"/>
    </location>
</feature>
<dbReference type="EMBL" id="JACJVR010000010">
    <property type="protein sequence ID" value="MBB6690439.1"/>
    <property type="molecule type" value="Genomic_DNA"/>
</dbReference>
<sequence>MNTENSPENLPENKNSLPLVELEGDSPDSDAADGTIAWTVEPESGGERIDKHVTDGLGEGTASRSQVQEWIRIGAVTVNGKAVKPNAKVAAGDEIEVRIPEPEPVEALPENIPLDVVYEDADVIVINKPRGMVVHPAVGHSSGTVVNALLYHCRDLSGINGVMRPGIVHRIDKDTSGLLMAAKNDLAHASLAQQLKDHTVLRRYYALAYGALPHERGTIDAPIGRDKHDRKMFAVTDKGSKRAVTHFAVLERFDDYTLVELRLETGRTHQIRVHLKYIGHPIVGDPMYGGRAGRTLGMVGQALHAGVLGFVHPRTGETLEFSAPLPADMEHALYTLRTR</sequence>
<comment type="caution">
    <text evidence="10">The sequence shown here is derived from an EMBL/GenBank/DDBJ whole genome shotgun (WGS) entry which is preliminary data.</text>
</comment>
<dbReference type="PANTHER" id="PTHR21600:SF44">
    <property type="entry name" value="RIBOSOMAL LARGE SUBUNIT PSEUDOURIDINE SYNTHASE D"/>
    <property type="match status" value="1"/>
</dbReference>
<feature type="domain" description="RNA-binding S4" evidence="9">
    <location>
        <begin position="47"/>
        <end position="113"/>
    </location>
</feature>
<dbReference type="Gene3D" id="3.30.2350.10">
    <property type="entry name" value="Pseudouridine synthase"/>
    <property type="match status" value="1"/>
</dbReference>
<evidence type="ECO:0000256" key="7">
    <source>
        <dbReference type="RuleBase" id="RU362028"/>
    </source>
</evidence>
<dbReference type="NCBIfam" id="TIGR00005">
    <property type="entry name" value="rluA_subfam"/>
    <property type="match status" value="1"/>
</dbReference>
<dbReference type="SUPFAM" id="SSF55120">
    <property type="entry name" value="Pseudouridine synthase"/>
    <property type="match status" value="1"/>
</dbReference>
<dbReference type="InterPro" id="IPR006145">
    <property type="entry name" value="PsdUridine_synth_RsuA/RluA"/>
</dbReference>
<feature type="active site" evidence="5">
    <location>
        <position position="172"/>
    </location>
</feature>
<dbReference type="PROSITE" id="PS01129">
    <property type="entry name" value="PSI_RLU"/>
    <property type="match status" value="1"/>
</dbReference>
<evidence type="ECO:0000256" key="4">
    <source>
        <dbReference type="ARBA" id="ARBA00023235"/>
    </source>
</evidence>
<evidence type="ECO:0000313" key="11">
    <source>
        <dbReference type="Proteomes" id="UP000553776"/>
    </source>
</evidence>
<dbReference type="Pfam" id="PF01479">
    <property type="entry name" value="S4"/>
    <property type="match status" value="1"/>
</dbReference>
<dbReference type="RefSeq" id="WP_185134470.1">
    <property type="nucleotide sequence ID" value="NZ_BORM01000014.1"/>
</dbReference>
<gene>
    <name evidence="10" type="ORF">H7B90_03395</name>
</gene>
<keyword evidence="3 6" id="KW-0694">RNA-binding</keyword>
<dbReference type="SMART" id="SM00363">
    <property type="entry name" value="S4"/>
    <property type="match status" value="1"/>
</dbReference>
<protein>
    <recommendedName>
        <fullName evidence="7">Pseudouridine synthase</fullName>
        <ecNumber evidence="7">5.4.99.-</ecNumber>
    </recommendedName>
</protein>
<evidence type="ECO:0000256" key="1">
    <source>
        <dbReference type="ARBA" id="ARBA00000073"/>
    </source>
</evidence>
<dbReference type="FunFam" id="3.30.2350.10:FF:000006">
    <property type="entry name" value="Pseudouridine synthase"/>
    <property type="match status" value="1"/>
</dbReference>
<keyword evidence="11" id="KW-1185">Reference proteome</keyword>
<dbReference type="GO" id="GO:0003723">
    <property type="term" value="F:RNA binding"/>
    <property type="evidence" value="ECO:0007669"/>
    <property type="project" value="UniProtKB-KW"/>
</dbReference>
<evidence type="ECO:0000256" key="6">
    <source>
        <dbReference type="PROSITE-ProRule" id="PRU00182"/>
    </source>
</evidence>
<feature type="region of interest" description="Disordered" evidence="8">
    <location>
        <begin position="1"/>
        <end position="62"/>
    </location>
</feature>
<evidence type="ECO:0000256" key="2">
    <source>
        <dbReference type="ARBA" id="ARBA00010876"/>
    </source>
</evidence>
<dbReference type="CDD" id="cd00165">
    <property type="entry name" value="S4"/>
    <property type="match status" value="1"/>
</dbReference>
<evidence type="ECO:0000259" key="9">
    <source>
        <dbReference type="SMART" id="SM00363"/>
    </source>
</evidence>
<comment type="similarity">
    <text evidence="2 7">Belongs to the pseudouridine synthase RluA family.</text>
</comment>
<dbReference type="InterPro" id="IPR036986">
    <property type="entry name" value="S4_RNA-bd_sf"/>
</dbReference>
<dbReference type="GO" id="GO:0120159">
    <property type="term" value="F:rRNA pseudouridine synthase activity"/>
    <property type="evidence" value="ECO:0007669"/>
    <property type="project" value="UniProtKB-ARBA"/>
</dbReference>
<comment type="function">
    <text evidence="7">Responsible for synthesis of pseudouridine from uracil.</text>
</comment>
<comment type="catalytic activity">
    <reaction evidence="1 7">
        <text>a uridine in RNA = a pseudouridine in RNA</text>
        <dbReference type="Rhea" id="RHEA:48348"/>
        <dbReference type="Rhea" id="RHEA-COMP:12068"/>
        <dbReference type="Rhea" id="RHEA-COMP:12069"/>
        <dbReference type="ChEBI" id="CHEBI:65314"/>
        <dbReference type="ChEBI" id="CHEBI:65315"/>
    </reaction>
</comment>
<dbReference type="PROSITE" id="PS50889">
    <property type="entry name" value="S4"/>
    <property type="match status" value="1"/>
</dbReference>
<reference evidence="10 11" key="1">
    <citation type="submission" date="2020-08" db="EMBL/GenBank/DDBJ databases">
        <title>Cohnella phylogeny.</title>
        <authorList>
            <person name="Dunlap C."/>
        </authorList>
    </citation>
    <scope>NUCLEOTIDE SEQUENCE [LARGE SCALE GENOMIC DNA]</scope>
    <source>
        <strain evidence="10 11">DSM 25239</strain>
    </source>
</reference>
<organism evidence="10 11">
    <name type="scientific">Cohnella xylanilytica</name>
    <dbReference type="NCBI Taxonomy" id="557555"/>
    <lineage>
        <taxon>Bacteria</taxon>
        <taxon>Bacillati</taxon>
        <taxon>Bacillota</taxon>
        <taxon>Bacilli</taxon>
        <taxon>Bacillales</taxon>
        <taxon>Paenibacillaceae</taxon>
        <taxon>Cohnella</taxon>
    </lineage>
</organism>
<proteinExistence type="inferred from homology"/>
<evidence type="ECO:0000256" key="3">
    <source>
        <dbReference type="ARBA" id="ARBA00022884"/>
    </source>
</evidence>
<dbReference type="InterPro" id="IPR006225">
    <property type="entry name" value="PsdUridine_synth_RluC/D"/>
</dbReference>
<accession>A0A841TRU8</accession>
<dbReference type="GO" id="GO:0000455">
    <property type="term" value="P:enzyme-directed rRNA pseudouridine synthesis"/>
    <property type="evidence" value="ECO:0007669"/>
    <property type="project" value="TreeGrafter"/>
</dbReference>
<evidence type="ECO:0000256" key="8">
    <source>
        <dbReference type="SAM" id="MobiDB-lite"/>
    </source>
</evidence>
<keyword evidence="4 7" id="KW-0413">Isomerase</keyword>
<dbReference type="Pfam" id="PF00849">
    <property type="entry name" value="PseudoU_synth_2"/>
    <property type="match status" value="1"/>
</dbReference>
<dbReference type="Proteomes" id="UP000553776">
    <property type="component" value="Unassembled WGS sequence"/>
</dbReference>
<dbReference type="EC" id="5.4.99.-" evidence="7"/>
<dbReference type="InterPro" id="IPR020103">
    <property type="entry name" value="PsdUridine_synth_cat_dom_sf"/>
</dbReference>
<dbReference type="InterPro" id="IPR002942">
    <property type="entry name" value="S4_RNA-bd"/>
</dbReference>
<dbReference type="AlphaFoldDB" id="A0A841TRU8"/>
<dbReference type="PANTHER" id="PTHR21600">
    <property type="entry name" value="MITOCHONDRIAL RNA PSEUDOURIDINE SYNTHASE"/>
    <property type="match status" value="1"/>
</dbReference>
<dbReference type="InterPro" id="IPR050188">
    <property type="entry name" value="RluA_PseudoU_synthase"/>
</dbReference>
<dbReference type="SUPFAM" id="SSF55174">
    <property type="entry name" value="Alpha-L RNA-binding motif"/>
    <property type="match status" value="1"/>
</dbReference>